<feature type="coiled-coil region" evidence="1">
    <location>
        <begin position="522"/>
        <end position="581"/>
    </location>
</feature>
<keyword evidence="1" id="KW-0175">Coiled coil</keyword>
<dbReference type="GO" id="GO:0036503">
    <property type="term" value="P:ERAD pathway"/>
    <property type="evidence" value="ECO:0007669"/>
    <property type="project" value="TreeGrafter"/>
</dbReference>
<dbReference type="Gene3D" id="3.10.20.90">
    <property type="entry name" value="Phosphatidylinositol 3-kinase Catalytic Subunit, Chain A, domain 1"/>
    <property type="match status" value="3"/>
</dbReference>
<dbReference type="InterPro" id="IPR036249">
    <property type="entry name" value="Thioredoxin-like_sf"/>
</dbReference>
<feature type="compositionally biased region" description="Basic residues" evidence="2">
    <location>
        <begin position="301"/>
        <end position="313"/>
    </location>
</feature>
<dbReference type="CDD" id="cd01771">
    <property type="entry name" value="UBX_UBXN3A"/>
    <property type="match status" value="1"/>
</dbReference>
<dbReference type="GO" id="GO:0043130">
    <property type="term" value="F:ubiquitin binding"/>
    <property type="evidence" value="ECO:0007669"/>
    <property type="project" value="TreeGrafter"/>
</dbReference>
<dbReference type="PANTHER" id="PTHR23322:SF96">
    <property type="entry name" value="FAS-ASSOCIATED FACTOR 1"/>
    <property type="match status" value="1"/>
</dbReference>
<proteinExistence type="predicted"/>
<protein>
    <recommendedName>
        <fullName evidence="3">UBX domain-containing protein</fullName>
    </recommendedName>
</protein>
<dbReference type="Gene3D" id="3.40.30.10">
    <property type="entry name" value="Glutaredoxin"/>
    <property type="match status" value="1"/>
</dbReference>
<dbReference type="Pfam" id="PF21021">
    <property type="entry name" value="FAF1"/>
    <property type="match status" value="1"/>
</dbReference>
<dbReference type="PROSITE" id="PS50033">
    <property type="entry name" value="UBX"/>
    <property type="match status" value="1"/>
</dbReference>
<accession>A0A7R8X7P5</accession>
<dbReference type="Pfam" id="PF00789">
    <property type="entry name" value="UBX"/>
    <property type="match status" value="1"/>
</dbReference>
<dbReference type="PANTHER" id="PTHR23322">
    <property type="entry name" value="FAS-ASSOCIATED PROTEIN"/>
    <property type="match status" value="1"/>
</dbReference>
<dbReference type="SUPFAM" id="SSF54236">
    <property type="entry name" value="Ubiquitin-like"/>
    <property type="match status" value="3"/>
</dbReference>
<gene>
    <name evidence="4" type="ORF">DSTB1V02_LOCUS2094</name>
</gene>
<dbReference type="EMBL" id="CAJPEV010000220">
    <property type="protein sequence ID" value="CAG0882546.1"/>
    <property type="molecule type" value="Genomic_DNA"/>
</dbReference>
<dbReference type="OrthoDB" id="1920064at2759"/>
<reference evidence="4" key="1">
    <citation type="submission" date="2020-11" db="EMBL/GenBank/DDBJ databases">
        <authorList>
            <person name="Tran Van P."/>
        </authorList>
    </citation>
    <scope>NUCLEOTIDE SEQUENCE</scope>
</reference>
<dbReference type="InterPro" id="IPR050730">
    <property type="entry name" value="UBX_domain-protein"/>
</dbReference>
<dbReference type="AlphaFoldDB" id="A0A7R8X7P5"/>
<name>A0A7R8X7P5_9CRUS</name>
<dbReference type="InterPro" id="IPR006577">
    <property type="entry name" value="UAS"/>
</dbReference>
<dbReference type="InterPro" id="IPR001012">
    <property type="entry name" value="UBX_dom"/>
</dbReference>
<dbReference type="InterPro" id="IPR033043">
    <property type="entry name" value="FAF1-like_UBX"/>
</dbReference>
<sequence>MDSRHLTTSDRTFFDMATDMAETERNQLLQDFQEAINQVTPQETQTLPSEQNNDPEIVEEIMAIPDSGPEPDMVRPSVSNSAAQRTRFSLISASPDLVAVDPRTNAWGETGHPITFRVSFQNQIQDFLIEEDESVGIFKTRIYARFGIRPCSQDLRYKGNPAEVFFGGDVNDATSLKNLSLPPFNHIIVLDHAEGSSNSDSQSERMDTYEERLGKTFMLTIRDLTHGKDYALKFPGTQTVSEVKNSIFQLTDIPARHQEWTGWPSSADDSTTLARAGIDLTHEFTLKETIRSSGSSSSSSNRKKLPPGNHKHPNVIDITSSDEDSDEVMEVVDSFSLEEDIFAPTSSQTSSRNPLIPPDADDEEASAITFSAEFSNRYGPCIPMWFHGTLDNALREATSQPAKDRKPLAIYLHHDGSILSNVFCSHALCTESIVSFLSSHFIIWGWDLTHESNRAKFLKQLNQHVGNLSSTMLWSMDVEKFPLLMVIGKNRASLEVSAVIHGNVSVDELMTRLIQAVDMFHEQQAIEAKEEYEREAREQVKREQDEAYHESLAADRAKEEARKQEEEKKFKQEQFEALEQQKARDFKEAVRQSLMDQLPEEPGEGCTEKVAALRFRVPHREVLYRRFLASNSLKDVLNYVTVEGYPPEEYKVLTSFPRRDLSQEETHKSLEELKLCPQETLTLEER</sequence>
<dbReference type="InterPro" id="IPR049483">
    <property type="entry name" value="FAF1_2-like_UAS"/>
</dbReference>
<feature type="region of interest" description="Disordered" evidence="2">
    <location>
        <begin position="287"/>
        <end position="325"/>
    </location>
</feature>
<feature type="domain" description="UBX" evidence="3">
    <location>
        <begin position="606"/>
        <end position="683"/>
    </location>
</feature>
<dbReference type="InterPro" id="IPR029071">
    <property type="entry name" value="Ubiquitin-like_domsf"/>
</dbReference>
<evidence type="ECO:0000259" key="3">
    <source>
        <dbReference type="PROSITE" id="PS50033"/>
    </source>
</evidence>
<evidence type="ECO:0000256" key="1">
    <source>
        <dbReference type="SAM" id="Coils"/>
    </source>
</evidence>
<dbReference type="SUPFAM" id="SSF52833">
    <property type="entry name" value="Thioredoxin-like"/>
    <property type="match status" value="1"/>
</dbReference>
<evidence type="ECO:0000256" key="2">
    <source>
        <dbReference type="SAM" id="MobiDB-lite"/>
    </source>
</evidence>
<evidence type="ECO:0000313" key="4">
    <source>
        <dbReference type="EMBL" id="CAD7242123.1"/>
    </source>
</evidence>
<evidence type="ECO:0000313" key="5">
    <source>
        <dbReference type="Proteomes" id="UP000677054"/>
    </source>
</evidence>
<dbReference type="GO" id="GO:0005634">
    <property type="term" value="C:nucleus"/>
    <property type="evidence" value="ECO:0007669"/>
    <property type="project" value="TreeGrafter"/>
</dbReference>
<keyword evidence="5" id="KW-1185">Reference proteome</keyword>
<dbReference type="GO" id="GO:0005783">
    <property type="term" value="C:endoplasmic reticulum"/>
    <property type="evidence" value="ECO:0007669"/>
    <property type="project" value="TreeGrafter"/>
</dbReference>
<dbReference type="SMART" id="SM00594">
    <property type="entry name" value="UAS"/>
    <property type="match status" value="1"/>
</dbReference>
<dbReference type="EMBL" id="LR899737">
    <property type="protein sequence ID" value="CAD7242123.1"/>
    <property type="molecule type" value="Genomic_DNA"/>
</dbReference>
<dbReference type="SMART" id="SM00166">
    <property type="entry name" value="UBX"/>
    <property type="match status" value="1"/>
</dbReference>
<organism evidence="4">
    <name type="scientific">Darwinula stevensoni</name>
    <dbReference type="NCBI Taxonomy" id="69355"/>
    <lineage>
        <taxon>Eukaryota</taxon>
        <taxon>Metazoa</taxon>
        <taxon>Ecdysozoa</taxon>
        <taxon>Arthropoda</taxon>
        <taxon>Crustacea</taxon>
        <taxon>Oligostraca</taxon>
        <taxon>Ostracoda</taxon>
        <taxon>Podocopa</taxon>
        <taxon>Podocopida</taxon>
        <taxon>Darwinulocopina</taxon>
        <taxon>Darwinuloidea</taxon>
        <taxon>Darwinulidae</taxon>
        <taxon>Darwinula</taxon>
    </lineage>
</organism>
<dbReference type="Proteomes" id="UP000677054">
    <property type="component" value="Unassembled WGS sequence"/>
</dbReference>